<organism evidence="1 2">
    <name type="scientific">Sedimentitalea todarodis</name>
    <dbReference type="NCBI Taxonomy" id="1631240"/>
    <lineage>
        <taxon>Bacteria</taxon>
        <taxon>Pseudomonadati</taxon>
        <taxon>Pseudomonadota</taxon>
        <taxon>Alphaproteobacteria</taxon>
        <taxon>Rhodobacterales</taxon>
        <taxon>Paracoccaceae</taxon>
        <taxon>Sedimentitalea</taxon>
    </lineage>
</organism>
<dbReference type="InterPro" id="IPR011990">
    <property type="entry name" value="TPR-like_helical_dom_sf"/>
</dbReference>
<gene>
    <name evidence="1" type="ORF">QO231_05865</name>
</gene>
<reference evidence="2" key="1">
    <citation type="submission" date="2023-05" db="EMBL/GenBank/DDBJ databases">
        <title>Sedimentitalea sp. nov. JM2-8.</title>
        <authorList>
            <person name="Huang J."/>
        </authorList>
    </citation>
    <scope>NUCLEOTIDE SEQUENCE [LARGE SCALE GENOMIC DNA]</scope>
    <source>
        <strain evidence="2">KHS03</strain>
    </source>
</reference>
<proteinExistence type="predicted"/>
<dbReference type="SUPFAM" id="SSF81901">
    <property type="entry name" value="HCP-like"/>
    <property type="match status" value="1"/>
</dbReference>
<dbReference type="RefSeq" id="WP_316774223.1">
    <property type="nucleotide sequence ID" value="NZ_JASMWN010000003.1"/>
</dbReference>
<sequence>MTLRVHPDPQEPAGGFAFLELETGSLPDGPQHVAVFDAFGERWLARAKDTDASGGIGKALWQTERYEFGPYEVYRHDGADWVRIGPEIVNQLDEYAPLRFTLAGRTHEVSWPDNVPQRAGAAVLGGLQPVGRKQAEIIDRRVGTVELDSPEDDGIVVPERPVATENAPEELGVEPEPGRSWLLPLLLAVVLVGAFLAWYFWPDPEPAPAPAPLATGQAEPCSRATLAATRGGFVAIADAIRACGSDVQPDTALSLVEEAAAVDDPDALLLFGTLYDGESLDPRIENLTGLTFVDDPAQAAEYYARAVNAGSDAAAENLSKTCERLADDDATLARGAYDDFCS</sequence>
<evidence type="ECO:0008006" key="3">
    <source>
        <dbReference type="Google" id="ProtNLM"/>
    </source>
</evidence>
<dbReference type="Gene3D" id="1.25.40.10">
    <property type="entry name" value="Tetratricopeptide repeat domain"/>
    <property type="match status" value="1"/>
</dbReference>
<dbReference type="Proteomes" id="UP001255416">
    <property type="component" value="Unassembled WGS sequence"/>
</dbReference>
<protein>
    <recommendedName>
        <fullName evidence="3">DUF4178 domain-containing protein</fullName>
    </recommendedName>
</protein>
<name>A0ABU3VB30_9RHOB</name>
<evidence type="ECO:0000313" key="2">
    <source>
        <dbReference type="Proteomes" id="UP001255416"/>
    </source>
</evidence>
<keyword evidence="2" id="KW-1185">Reference proteome</keyword>
<dbReference type="EMBL" id="JASMWN010000003">
    <property type="protein sequence ID" value="MDU9003380.1"/>
    <property type="molecule type" value="Genomic_DNA"/>
</dbReference>
<accession>A0ABU3VB30</accession>
<comment type="caution">
    <text evidence="1">The sequence shown here is derived from an EMBL/GenBank/DDBJ whole genome shotgun (WGS) entry which is preliminary data.</text>
</comment>
<evidence type="ECO:0000313" key="1">
    <source>
        <dbReference type="EMBL" id="MDU9003380.1"/>
    </source>
</evidence>